<dbReference type="InterPro" id="IPR029044">
    <property type="entry name" value="Nucleotide-diphossugar_trans"/>
</dbReference>
<accession>A0A1J5SQG3</accession>
<dbReference type="SUPFAM" id="SSF53448">
    <property type="entry name" value="Nucleotide-diphospho-sugar transferases"/>
    <property type="match status" value="1"/>
</dbReference>
<dbReference type="InterPro" id="IPR001173">
    <property type="entry name" value="Glyco_trans_2-like"/>
</dbReference>
<dbReference type="AlphaFoldDB" id="A0A1J5SQG3"/>
<proteinExistence type="predicted"/>
<dbReference type="EMBL" id="MLJW01000022">
    <property type="protein sequence ID" value="OIR10711.1"/>
    <property type="molecule type" value="Genomic_DNA"/>
</dbReference>
<sequence length="346" mass="39200">MLALNKNSLAIPDGLSERPSNQQEVVVTKFQKPLKQHVPALPKVAILLCTYHGQLYLSEQMDSFAAQSFPNWIVWASDDGSQDDTHAILEACRDQWGNDRLSIHFGPAEGFVANFLSLTCNATIQADYYAYSDQDDIWEADKLQRAVDWFQSLPRDVPALYCSRTRVVDADNREICLSPLFDKPPSFANALMQNVGGGNTMVFNEAARQLLCEAGQDVNVITHDWWSYLVVSGCGGKVFYDAHPTLRYRQHGCNLVGMNSSWPARFIRIRMLWQGRFRDLNDRHINALKRIHHKLTPENQLILDQFAVARNRNILPRLIGLKRSGIYRQTLLGNLGLVAAAIFKKI</sequence>
<dbReference type="Pfam" id="PF00535">
    <property type="entry name" value="Glycos_transf_2"/>
    <property type="match status" value="1"/>
</dbReference>
<reference evidence="2" key="1">
    <citation type="submission" date="2016-10" db="EMBL/GenBank/DDBJ databases">
        <title>Sequence of Gallionella enrichment culture.</title>
        <authorList>
            <person name="Poehlein A."/>
            <person name="Muehling M."/>
            <person name="Daniel R."/>
        </authorList>
    </citation>
    <scope>NUCLEOTIDE SEQUENCE</scope>
</reference>
<protein>
    <submittedName>
        <fullName evidence="2">N-glycosyltransferase</fullName>
    </submittedName>
</protein>
<dbReference type="Gene3D" id="3.90.550.10">
    <property type="entry name" value="Spore Coat Polysaccharide Biosynthesis Protein SpsA, Chain A"/>
    <property type="match status" value="1"/>
</dbReference>
<dbReference type="GO" id="GO:0016740">
    <property type="term" value="F:transferase activity"/>
    <property type="evidence" value="ECO:0007669"/>
    <property type="project" value="UniProtKB-KW"/>
</dbReference>
<organism evidence="2">
    <name type="scientific">mine drainage metagenome</name>
    <dbReference type="NCBI Taxonomy" id="410659"/>
    <lineage>
        <taxon>unclassified sequences</taxon>
        <taxon>metagenomes</taxon>
        <taxon>ecological metagenomes</taxon>
    </lineage>
</organism>
<keyword evidence="2" id="KW-0808">Transferase</keyword>
<evidence type="ECO:0000313" key="2">
    <source>
        <dbReference type="EMBL" id="OIR10711.1"/>
    </source>
</evidence>
<gene>
    <name evidence="2" type="ORF">GALL_74810</name>
</gene>
<dbReference type="CDD" id="cd04196">
    <property type="entry name" value="GT_2_like_d"/>
    <property type="match status" value="1"/>
</dbReference>
<feature type="domain" description="Glycosyltransferase 2-like" evidence="1">
    <location>
        <begin position="46"/>
        <end position="158"/>
    </location>
</feature>
<name>A0A1J5SQG3_9ZZZZ</name>
<comment type="caution">
    <text evidence="2">The sequence shown here is derived from an EMBL/GenBank/DDBJ whole genome shotgun (WGS) entry which is preliminary data.</text>
</comment>
<evidence type="ECO:0000259" key="1">
    <source>
        <dbReference type="Pfam" id="PF00535"/>
    </source>
</evidence>